<feature type="compositionally biased region" description="Basic and acidic residues" evidence="3">
    <location>
        <begin position="9"/>
        <end position="20"/>
    </location>
</feature>
<reference evidence="4" key="2">
    <citation type="submission" date="2020-09" db="EMBL/GenBank/DDBJ databases">
        <authorList>
            <person name="Sun Q."/>
            <person name="Ohkuma M."/>
        </authorList>
    </citation>
    <scope>NUCLEOTIDE SEQUENCE</scope>
    <source>
        <strain evidence="4">JCM 12580</strain>
    </source>
</reference>
<dbReference type="GO" id="GO:0004185">
    <property type="term" value="F:serine-type carboxypeptidase activity"/>
    <property type="evidence" value="ECO:0007669"/>
    <property type="project" value="InterPro"/>
</dbReference>
<protein>
    <submittedName>
        <fullName evidence="4">D-alanyl-D-alanine carboxypeptidase DacC</fullName>
    </submittedName>
</protein>
<dbReference type="PANTHER" id="PTHR30023:SF0">
    <property type="entry name" value="PENICILLIN-SENSITIVE CARBOXYPEPTIDASE A"/>
    <property type="match status" value="1"/>
</dbReference>
<keyword evidence="5" id="KW-1185">Reference proteome</keyword>
<dbReference type="InterPro" id="IPR000667">
    <property type="entry name" value="Peptidase_S13"/>
</dbReference>
<dbReference type="EMBL" id="BMNQ01000056">
    <property type="protein sequence ID" value="GGK04906.1"/>
    <property type="molecule type" value="Genomic_DNA"/>
</dbReference>
<dbReference type="Gene3D" id="3.50.80.20">
    <property type="entry name" value="D-Ala-D-Ala carboxypeptidase C, peptidase S13"/>
    <property type="match status" value="1"/>
</dbReference>
<evidence type="ECO:0000256" key="3">
    <source>
        <dbReference type="SAM" id="MobiDB-lite"/>
    </source>
</evidence>
<evidence type="ECO:0000256" key="1">
    <source>
        <dbReference type="ARBA" id="ARBA00006096"/>
    </source>
</evidence>
<dbReference type="Proteomes" id="UP000658382">
    <property type="component" value="Unassembled WGS sequence"/>
</dbReference>
<organism evidence="4 5">
    <name type="scientific">Lentibacillus kapialis</name>
    <dbReference type="NCBI Taxonomy" id="340214"/>
    <lineage>
        <taxon>Bacteria</taxon>
        <taxon>Bacillati</taxon>
        <taxon>Bacillota</taxon>
        <taxon>Bacilli</taxon>
        <taxon>Bacillales</taxon>
        <taxon>Bacillaceae</taxon>
        <taxon>Lentibacillus</taxon>
    </lineage>
</organism>
<dbReference type="GO" id="GO:0006508">
    <property type="term" value="P:proteolysis"/>
    <property type="evidence" value="ECO:0007669"/>
    <property type="project" value="InterPro"/>
</dbReference>
<proteinExistence type="inferred from homology"/>
<dbReference type="AlphaFoldDB" id="A0A917Q0F7"/>
<keyword evidence="4" id="KW-0645">Protease</keyword>
<keyword evidence="4" id="KW-0121">Carboxypeptidase</keyword>
<name>A0A917Q0F7_9BACI</name>
<evidence type="ECO:0000313" key="5">
    <source>
        <dbReference type="Proteomes" id="UP000658382"/>
    </source>
</evidence>
<dbReference type="Pfam" id="PF02113">
    <property type="entry name" value="Peptidase_S13"/>
    <property type="match status" value="1"/>
</dbReference>
<comment type="similarity">
    <text evidence="1">Belongs to the peptidase S13 family.</text>
</comment>
<dbReference type="InterPro" id="IPR012338">
    <property type="entry name" value="Beta-lactam/transpept-like"/>
</dbReference>
<dbReference type="Gene3D" id="3.40.710.10">
    <property type="entry name" value="DD-peptidase/beta-lactamase superfamily"/>
    <property type="match status" value="2"/>
</dbReference>
<evidence type="ECO:0000313" key="4">
    <source>
        <dbReference type="EMBL" id="GGK04906.1"/>
    </source>
</evidence>
<keyword evidence="2" id="KW-0378">Hydrolase</keyword>
<dbReference type="PRINTS" id="PR00922">
    <property type="entry name" value="DADACBPTASE3"/>
</dbReference>
<accession>A0A917Q0F7</accession>
<evidence type="ECO:0000256" key="2">
    <source>
        <dbReference type="ARBA" id="ARBA00022801"/>
    </source>
</evidence>
<dbReference type="PANTHER" id="PTHR30023">
    <property type="entry name" value="D-ALANYL-D-ALANINE CARBOXYPEPTIDASE"/>
    <property type="match status" value="1"/>
</dbReference>
<reference evidence="4" key="1">
    <citation type="journal article" date="2014" name="Int. J. Syst. Evol. Microbiol.">
        <title>Complete genome sequence of Corynebacterium casei LMG S-19264T (=DSM 44701T), isolated from a smear-ripened cheese.</title>
        <authorList>
            <consortium name="US DOE Joint Genome Institute (JGI-PGF)"/>
            <person name="Walter F."/>
            <person name="Albersmeier A."/>
            <person name="Kalinowski J."/>
            <person name="Ruckert C."/>
        </authorList>
    </citation>
    <scope>NUCLEOTIDE SEQUENCE</scope>
    <source>
        <strain evidence="4">JCM 12580</strain>
    </source>
</reference>
<feature type="region of interest" description="Disordered" evidence="3">
    <location>
        <begin position="1"/>
        <end position="20"/>
    </location>
</feature>
<comment type="caution">
    <text evidence="4">The sequence shown here is derived from an EMBL/GenBank/DDBJ whole genome shotgun (WGS) entry which is preliminary data.</text>
</comment>
<gene>
    <name evidence="4" type="primary">dacC</name>
    <name evidence="4" type="ORF">GCM10007063_29090</name>
</gene>
<dbReference type="NCBIfam" id="TIGR00666">
    <property type="entry name" value="PBP4"/>
    <property type="match status" value="1"/>
</dbReference>
<sequence length="473" mass="51765">MAGSLAVNKQDHTDNGEDERGTMTEKLDHLIENEPKLQGAIVGISIRDAETGERVYDHNGDVRLRPASNMKLLTAAAALAVLGKNHRFTTEVLADGSTAKQQLNGNLYLKGKGDPTLMPQDFDKFAKKVKEGGVTMINGDIIADDTWYDDVRLSPDLVWSDEHWYYGAQISALTVSPDRDFDAGTVIVSVSPGDVGNKPDITLMPDTDYVEIRNHAKTTAPDSAENLTLNRIHGKNVVTIEGTIPADAANVKEWMAVWKPTEYALELFRDALEKQGIKWTGQVKTSQAPQKADVLYADHSIPLSDLLVPFMKLSNNTHAEMLVKEMGKAVHEEGSWEKGLEVVASEMKKHGITIDTTVIKDGSGISHMNLLPPDEIAALLYNVQEAAWFEAYINAFPDSGSSERMVGGTLQNRLEDFNVQAKTGTIDGVSTLSGYAETESGGKMIFSIMLNNLLNEDDGPAIEDKIVEILINQ</sequence>
<dbReference type="SUPFAM" id="SSF56601">
    <property type="entry name" value="beta-lactamase/transpeptidase-like"/>
    <property type="match status" value="1"/>
</dbReference>
<dbReference type="GO" id="GO:0000270">
    <property type="term" value="P:peptidoglycan metabolic process"/>
    <property type="evidence" value="ECO:0007669"/>
    <property type="project" value="TreeGrafter"/>
</dbReference>